<evidence type="ECO:0000259" key="2">
    <source>
        <dbReference type="PROSITE" id="PS51123"/>
    </source>
</evidence>
<dbReference type="PANTHER" id="PTHR30329">
    <property type="entry name" value="STATOR ELEMENT OF FLAGELLAR MOTOR COMPLEX"/>
    <property type="match status" value="1"/>
</dbReference>
<evidence type="ECO:0000313" key="3">
    <source>
        <dbReference type="EMBL" id="DAF45129.1"/>
    </source>
</evidence>
<dbReference type="CDD" id="cd07185">
    <property type="entry name" value="OmpA_C-like"/>
    <property type="match status" value="1"/>
</dbReference>
<keyword evidence="1" id="KW-0175">Coiled coil</keyword>
<dbReference type="PANTHER" id="PTHR30329:SF21">
    <property type="entry name" value="LIPOPROTEIN YIAD-RELATED"/>
    <property type="match status" value="1"/>
</dbReference>
<feature type="domain" description="OmpA-like" evidence="2">
    <location>
        <begin position="290"/>
        <end position="399"/>
    </location>
</feature>
<dbReference type="Pfam" id="PF00691">
    <property type="entry name" value="OmpA"/>
    <property type="match status" value="1"/>
</dbReference>
<sequence length="399" mass="43427">MKKFFLVLGIVAFASSTVLAQDTPKKPSFAGFVSNGFWDNWEVSFGLGTGTAFSNGGNIGPHSERFGFEGNFSLTKWLHPVVGVRGQLQGGYFNNFHPTFGKMTWPYMFVHADLMINASNWIGGYREDRAYYAVPFAGFGYLASNFTNSSQVDNHSGTRQEFAMTAGLLNKFRISRAFDFNLELKGLLTRSACCPAELDGSYLMAFTATAGFTYRFNQRNWQRGVPGYTPEDIEAFQEAVAAGLAATAALEAENADLADQLAEAEAARVAAEKAAQAARAEAAAAKNSAAQEAEAADTSVILFDYSMSTLTPQEQTRLKMVADKIKNGPADAKYRIYGYADQQTGTKAGNRRVAENRAKRVYDFLVSQGVKASQLTYEGKGNSPDPFEVQAANRAAVIE</sequence>
<reference evidence="3" key="1">
    <citation type="journal article" date="2021" name="Proc. Natl. Acad. Sci. U.S.A.">
        <title>A Catalog of Tens of Thousands of Viruses from Human Metagenomes Reveals Hidden Associations with Chronic Diseases.</title>
        <authorList>
            <person name="Tisza M.J."/>
            <person name="Buck C.B."/>
        </authorList>
    </citation>
    <scope>NUCLEOTIDE SEQUENCE</scope>
    <source>
        <strain evidence="3">CtBLh2</strain>
    </source>
</reference>
<dbReference type="InterPro" id="IPR006665">
    <property type="entry name" value="OmpA-like"/>
</dbReference>
<dbReference type="InterPro" id="IPR036737">
    <property type="entry name" value="OmpA-like_sf"/>
</dbReference>
<organism evidence="3">
    <name type="scientific">Siphoviridae sp. ctBLh2</name>
    <dbReference type="NCBI Taxonomy" id="2827803"/>
    <lineage>
        <taxon>Viruses</taxon>
        <taxon>Duplodnaviria</taxon>
        <taxon>Heunggongvirae</taxon>
        <taxon>Uroviricota</taxon>
        <taxon>Caudoviricetes</taxon>
    </lineage>
</organism>
<protein>
    <submittedName>
        <fullName evidence="3">OmpA family protein</fullName>
    </submittedName>
</protein>
<dbReference type="SUPFAM" id="SSF103088">
    <property type="entry name" value="OmpA-like"/>
    <property type="match status" value="1"/>
</dbReference>
<dbReference type="Gene3D" id="3.30.1330.60">
    <property type="entry name" value="OmpA-like domain"/>
    <property type="match status" value="1"/>
</dbReference>
<name>A0A8S5S2G4_9CAUD</name>
<dbReference type="InterPro" id="IPR050330">
    <property type="entry name" value="Bact_OuterMem_StrucFunc"/>
</dbReference>
<feature type="coiled-coil region" evidence="1">
    <location>
        <begin position="247"/>
        <end position="288"/>
    </location>
</feature>
<proteinExistence type="predicted"/>
<dbReference type="EMBL" id="BK032514">
    <property type="protein sequence ID" value="DAF45129.1"/>
    <property type="molecule type" value="Genomic_DNA"/>
</dbReference>
<evidence type="ECO:0000256" key="1">
    <source>
        <dbReference type="SAM" id="Coils"/>
    </source>
</evidence>
<dbReference type="PROSITE" id="PS51123">
    <property type="entry name" value="OMPA_2"/>
    <property type="match status" value="1"/>
</dbReference>
<accession>A0A8S5S2G4</accession>